<proteinExistence type="predicted"/>
<keyword evidence="2" id="KW-1185">Reference proteome</keyword>
<evidence type="ECO:0000313" key="1">
    <source>
        <dbReference type="EMBL" id="CDF35035.1"/>
    </source>
</evidence>
<name>R7QC55_CHOCR</name>
<dbReference type="KEGG" id="ccp:CHC_T00003485001"/>
<accession>R7QC55</accession>
<gene>
    <name evidence="1" type="ORF">CHC_T00003485001</name>
</gene>
<dbReference type="Gramene" id="CDF35035">
    <property type="protein sequence ID" value="CDF35035"/>
    <property type="gene ID" value="CHC_T00003485001"/>
</dbReference>
<protein>
    <submittedName>
        <fullName evidence="1">Uncharacterized protein</fullName>
    </submittedName>
</protein>
<dbReference type="RefSeq" id="XP_005714854.1">
    <property type="nucleotide sequence ID" value="XM_005714797.1"/>
</dbReference>
<reference evidence="2" key="1">
    <citation type="journal article" date="2013" name="Proc. Natl. Acad. Sci. U.S.A.">
        <title>Genome structure and metabolic features in the red seaweed Chondrus crispus shed light on evolution of the Archaeplastida.</title>
        <authorList>
            <person name="Collen J."/>
            <person name="Porcel B."/>
            <person name="Carre W."/>
            <person name="Ball S.G."/>
            <person name="Chaparro C."/>
            <person name="Tonon T."/>
            <person name="Barbeyron T."/>
            <person name="Michel G."/>
            <person name="Noel B."/>
            <person name="Valentin K."/>
            <person name="Elias M."/>
            <person name="Artiguenave F."/>
            <person name="Arun A."/>
            <person name="Aury J.M."/>
            <person name="Barbosa-Neto J.F."/>
            <person name="Bothwell J.H."/>
            <person name="Bouget F.Y."/>
            <person name="Brillet L."/>
            <person name="Cabello-Hurtado F."/>
            <person name="Capella-Gutierrez S."/>
            <person name="Charrier B."/>
            <person name="Cladiere L."/>
            <person name="Cock J.M."/>
            <person name="Coelho S.M."/>
            <person name="Colleoni C."/>
            <person name="Czjzek M."/>
            <person name="Da Silva C."/>
            <person name="Delage L."/>
            <person name="Denoeud F."/>
            <person name="Deschamps P."/>
            <person name="Dittami S.M."/>
            <person name="Gabaldon T."/>
            <person name="Gachon C.M."/>
            <person name="Groisillier A."/>
            <person name="Herve C."/>
            <person name="Jabbari K."/>
            <person name="Katinka M."/>
            <person name="Kloareg B."/>
            <person name="Kowalczyk N."/>
            <person name="Labadie K."/>
            <person name="Leblanc C."/>
            <person name="Lopez P.J."/>
            <person name="McLachlan D.H."/>
            <person name="Meslet-Cladiere L."/>
            <person name="Moustafa A."/>
            <person name="Nehr Z."/>
            <person name="Nyvall Collen P."/>
            <person name="Panaud O."/>
            <person name="Partensky F."/>
            <person name="Poulain J."/>
            <person name="Rensing S.A."/>
            <person name="Rousvoal S."/>
            <person name="Samson G."/>
            <person name="Symeonidi A."/>
            <person name="Weissenbach J."/>
            <person name="Zambounis A."/>
            <person name="Wincker P."/>
            <person name="Boyen C."/>
        </authorList>
    </citation>
    <scope>NUCLEOTIDE SEQUENCE [LARGE SCALE GENOMIC DNA]</scope>
    <source>
        <strain evidence="2">cv. Stackhouse</strain>
    </source>
</reference>
<evidence type="ECO:0000313" key="2">
    <source>
        <dbReference type="Proteomes" id="UP000012073"/>
    </source>
</evidence>
<organism evidence="1 2">
    <name type="scientific">Chondrus crispus</name>
    <name type="common">Carrageen Irish moss</name>
    <name type="synonym">Polymorpha crispa</name>
    <dbReference type="NCBI Taxonomy" id="2769"/>
    <lineage>
        <taxon>Eukaryota</taxon>
        <taxon>Rhodophyta</taxon>
        <taxon>Florideophyceae</taxon>
        <taxon>Rhodymeniophycidae</taxon>
        <taxon>Gigartinales</taxon>
        <taxon>Gigartinaceae</taxon>
        <taxon>Chondrus</taxon>
    </lineage>
</organism>
<dbReference type="Proteomes" id="UP000012073">
    <property type="component" value="Unassembled WGS sequence"/>
</dbReference>
<dbReference type="EMBL" id="HG001715">
    <property type="protein sequence ID" value="CDF35035.1"/>
    <property type="molecule type" value="Genomic_DNA"/>
</dbReference>
<dbReference type="AlphaFoldDB" id="R7QC55"/>
<dbReference type="GeneID" id="17322571"/>
<sequence>MASLNVDVGLCVAFASMQQKSGMDESTLRLYG</sequence>